<dbReference type="Proteomes" id="UP000061660">
    <property type="component" value="Chromosome"/>
</dbReference>
<accession>A0A0U2UAI5</accession>
<dbReference type="OrthoDB" id="9811589at2"/>
<dbReference type="Gene3D" id="3.40.50.150">
    <property type="entry name" value="Vaccinia Virus protein VP39"/>
    <property type="match status" value="1"/>
</dbReference>
<dbReference type="PANTHER" id="PTHR42912">
    <property type="entry name" value="METHYLTRANSFERASE"/>
    <property type="match status" value="1"/>
</dbReference>
<dbReference type="RefSeq" id="WP_054818991.1">
    <property type="nucleotide sequence ID" value="NZ_BJCS01000007.1"/>
</dbReference>
<dbReference type="GO" id="GO:0008168">
    <property type="term" value="F:methyltransferase activity"/>
    <property type="evidence" value="ECO:0007669"/>
    <property type="project" value="UniProtKB-KW"/>
</dbReference>
<gene>
    <name evidence="1" type="ORF">IJ22_29160</name>
</gene>
<dbReference type="Gene3D" id="2.20.25.110">
    <property type="entry name" value="S-adenosyl-L-methionine-dependent methyltransferases"/>
    <property type="match status" value="1"/>
</dbReference>
<sequence length="245" mass="28432">MAEWFEKSFGQDYLLVYKHRDLQGAYEEVHRMMDWLELPEGARVLDLCCGMGRHSMALHDFGFQVTGVDLSEVLLAEAKKLDRKGEVRWIQGDMRSVPLTEQFDAVVNLFTSFGYFTEPSDNERVLREIQRLLKPEGRFIIDYLNPSYVAAHLVPHSVRTEGGITIDERRRIEDGFVRKTIVLQDEKNREERVYDEQVRLIDRETFLQMLSRAGLAADAVYGGYDASPYEPDDSQRMIFVGRREA</sequence>
<dbReference type="InterPro" id="IPR050508">
    <property type="entry name" value="Methyltransf_Superfamily"/>
</dbReference>
<reference evidence="1 2" key="2">
    <citation type="journal article" date="2016" name="Genome Announc.">
        <title>Complete Genome Sequences of Two Interactive Moderate Thermophiles, Paenibacillus napthalenovorans 32O-Y and Paenibacillus sp. 32O-W.</title>
        <authorList>
            <person name="Butler R.R.III."/>
            <person name="Wang J."/>
            <person name="Stark B.C."/>
            <person name="Pombert J.F."/>
        </authorList>
    </citation>
    <scope>NUCLEOTIDE SEQUENCE [LARGE SCALE GENOMIC DNA]</scope>
    <source>
        <strain evidence="1 2">32O-Y</strain>
    </source>
</reference>
<dbReference type="GO" id="GO:0032259">
    <property type="term" value="P:methylation"/>
    <property type="evidence" value="ECO:0007669"/>
    <property type="project" value="UniProtKB-KW"/>
</dbReference>
<name>A0A0U2UAI5_9BACL</name>
<dbReference type="STRING" id="162209.IJ22_29160"/>
<dbReference type="CDD" id="cd02440">
    <property type="entry name" value="AdoMet_MTases"/>
    <property type="match status" value="1"/>
</dbReference>
<keyword evidence="1" id="KW-0489">Methyltransferase</keyword>
<dbReference type="KEGG" id="pnp:IJ22_29160"/>
<evidence type="ECO:0000313" key="2">
    <source>
        <dbReference type="Proteomes" id="UP000061660"/>
    </source>
</evidence>
<keyword evidence="1" id="KW-0808">Transferase</keyword>
<dbReference type="SUPFAM" id="SSF53335">
    <property type="entry name" value="S-adenosyl-L-methionine-dependent methyltransferases"/>
    <property type="match status" value="1"/>
</dbReference>
<dbReference type="InterPro" id="IPR041698">
    <property type="entry name" value="Methyltransf_25"/>
</dbReference>
<dbReference type="EMBL" id="CP013652">
    <property type="protein sequence ID" value="ALS23289.1"/>
    <property type="molecule type" value="Genomic_DNA"/>
</dbReference>
<reference evidence="2" key="1">
    <citation type="submission" date="2015-12" db="EMBL/GenBank/DDBJ databases">
        <title>Complete genome sequences of two moderately thermophilic Paenibacillus species.</title>
        <authorList>
            <person name="Butler R.III."/>
            <person name="Wang J."/>
            <person name="Stark B.C."/>
            <person name="Pombert J.-F."/>
        </authorList>
    </citation>
    <scope>NUCLEOTIDE SEQUENCE [LARGE SCALE GENOMIC DNA]</scope>
    <source>
        <strain evidence="2">32O-Y</strain>
    </source>
</reference>
<evidence type="ECO:0000313" key="1">
    <source>
        <dbReference type="EMBL" id="ALS23289.1"/>
    </source>
</evidence>
<organism evidence="1 2">
    <name type="scientific">Paenibacillus naphthalenovorans</name>
    <dbReference type="NCBI Taxonomy" id="162209"/>
    <lineage>
        <taxon>Bacteria</taxon>
        <taxon>Bacillati</taxon>
        <taxon>Bacillota</taxon>
        <taxon>Bacilli</taxon>
        <taxon>Bacillales</taxon>
        <taxon>Paenibacillaceae</taxon>
        <taxon>Paenibacillus</taxon>
    </lineage>
</organism>
<dbReference type="PATRIC" id="fig|162209.4.peg.3110"/>
<dbReference type="InterPro" id="IPR029063">
    <property type="entry name" value="SAM-dependent_MTases_sf"/>
</dbReference>
<protein>
    <submittedName>
        <fullName evidence="1">SAM-dependent methyltransferase</fullName>
    </submittedName>
</protein>
<proteinExistence type="predicted"/>
<keyword evidence="2" id="KW-1185">Reference proteome</keyword>
<dbReference type="AlphaFoldDB" id="A0A0U2UAI5"/>
<dbReference type="Pfam" id="PF13649">
    <property type="entry name" value="Methyltransf_25"/>
    <property type="match status" value="1"/>
</dbReference>